<reference evidence="5" key="1">
    <citation type="submission" date="2025-08" db="UniProtKB">
        <authorList>
            <consortium name="RefSeq"/>
        </authorList>
    </citation>
    <scope>IDENTIFICATION</scope>
    <source>
        <tissue evidence="5">Blood</tissue>
    </source>
</reference>
<name>A0ABM4N755_EQUPR</name>
<keyword evidence="2" id="KW-0175">Coiled coil</keyword>
<dbReference type="InterPro" id="IPR013809">
    <property type="entry name" value="ENTH"/>
</dbReference>
<dbReference type="Gene3D" id="1.25.40.90">
    <property type="match status" value="1"/>
</dbReference>
<feature type="domain" description="ENTH" evidence="3">
    <location>
        <begin position="1"/>
        <end position="128"/>
    </location>
</feature>
<dbReference type="InterPro" id="IPR011417">
    <property type="entry name" value="ANTH_dom"/>
</dbReference>
<dbReference type="SUPFAM" id="SSF48464">
    <property type="entry name" value="ENTH/VHS domain"/>
    <property type="match status" value="1"/>
</dbReference>
<comment type="similarity">
    <text evidence="1">Belongs to the PICALM/SNAP91 family.</text>
</comment>
<dbReference type="InterPro" id="IPR014712">
    <property type="entry name" value="ANTH_dom_sf"/>
</dbReference>
<dbReference type="InterPro" id="IPR004127">
    <property type="entry name" value="Prefoldin_subunit_alpha"/>
</dbReference>
<dbReference type="InterPro" id="IPR045192">
    <property type="entry name" value="AP180-like"/>
</dbReference>
<gene>
    <name evidence="5" type="primary">VBP1</name>
</gene>
<evidence type="ECO:0000256" key="2">
    <source>
        <dbReference type="SAM" id="Coils"/>
    </source>
</evidence>
<dbReference type="Pfam" id="PF07651">
    <property type="entry name" value="ANTH"/>
    <property type="match status" value="1"/>
</dbReference>
<dbReference type="GeneID" id="103542767"/>
<evidence type="ECO:0000259" key="3">
    <source>
        <dbReference type="PROSITE" id="PS50942"/>
    </source>
</evidence>
<evidence type="ECO:0000313" key="5">
    <source>
        <dbReference type="RefSeq" id="XP_070460755.1"/>
    </source>
</evidence>
<protein>
    <submittedName>
        <fullName evidence="5">Prefoldin subunit 3 isoform X2</fullName>
    </submittedName>
</protein>
<dbReference type="Proteomes" id="UP001652662">
    <property type="component" value="Chromosome X"/>
</dbReference>
<dbReference type="PROSITE" id="PS50942">
    <property type="entry name" value="ENTH"/>
    <property type="match status" value="1"/>
</dbReference>
<dbReference type="RefSeq" id="XP_070460755.1">
    <property type="nucleotide sequence ID" value="XM_070604654.1"/>
</dbReference>
<dbReference type="PANTHER" id="PTHR22951">
    <property type="entry name" value="CLATHRIN ASSEMBLY PROTEIN"/>
    <property type="match status" value="1"/>
</dbReference>
<dbReference type="Gene3D" id="1.20.58.150">
    <property type="entry name" value="ANTH domain"/>
    <property type="match status" value="1"/>
</dbReference>
<sequence>MGSFASKAALGATTDELAEPEPKHLADLIQYINETNMSVEHLADVLSEKTRSSSWVVVFKALVTVHHLMVHGNERFIQHLASRNSLFTLHNFLDKSVVEGYTMSTFIRRYSRYLNEKSLACRLIASDITKTKRGTNGMMRTMNTKELLNTLPVIQIQFDALLNFNANSDELTNGIIHAAFMLLFKDSLRLFAAYNEGILNLLDKYFDMRKNQCKESLDIYIKFLERMTKLARFLKVAEQVGIDQNDIPHLTQAPHSLLEALKQHLASLEEKKDILPPHSVPHPSCDLLSLQHAFIPSVPNSPVVKSSASRAWFADDMLQPILPSQAHKPVGARQQGGTIRANNLDGSLSSLVGNFNFGENPVNKSDTKWHQPSGMEITGGLNWQLNTCTCTSTIWNPISVPPVPHMVPPPVTYPVTSQQVPMYRMVPTPMEAPSLMAPQPMIYTQLGLRTNNPSTPATKIKEDVDSFMKQPGNETADTVLKKLDEQYQKYKFMELNLAQKKRRLKGQIPEIKQTLEILKYMQKKKESTNSLETRFLLADNLYCKASVPPTDKVCLWLGANVMLEYDIDEAQALLEKNLSTATKNLDSLEEDLDFLRDQFTTTEVNMARVYNWDVKRRNKDDSTKNKA</sequence>
<evidence type="ECO:0000256" key="1">
    <source>
        <dbReference type="ARBA" id="ARBA00008011"/>
    </source>
</evidence>
<dbReference type="Pfam" id="PF02996">
    <property type="entry name" value="Prefoldin"/>
    <property type="match status" value="1"/>
</dbReference>
<evidence type="ECO:0000313" key="4">
    <source>
        <dbReference type="Proteomes" id="UP001652662"/>
    </source>
</evidence>
<dbReference type="SMART" id="SM00273">
    <property type="entry name" value="ENTH"/>
    <property type="match status" value="1"/>
</dbReference>
<dbReference type="PANTHER" id="PTHR22951:SF11">
    <property type="entry name" value="ENTH DOMAIN-CONTAINING PROTEIN"/>
    <property type="match status" value="1"/>
</dbReference>
<proteinExistence type="inferred from homology"/>
<dbReference type="InterPro" id="IPR009053">
    <property type="entry name" value="Prefoldin"/>
</dbReference>
<keyword evidence="4" id="KW-1185">Reference proteome</keyword>
<dbReference type="CDD" id="cd23156">
    <property type="entry name" value="Prefoldin_3"/>
    <property type="match status" value="1"/>
</dbReference>
<organism evidence="4 5">
    <name type="scientific">Equus przewalskii</name>
    <name type="common">Przewalski's horse</name>
    <name type="synonym">Equus caballus przewalskii</name>
    <dbReference type="NCBI Taxonomy" id="9798"/>
    <lineage>
        <taxon>Eukaryota</taxon>
        <taxon>Metazoa</taxon>
        <taxon>Chordata</taxon>
        <taxon>Craniata</taxon>
        <taxon>Vertebrata</taxon>
        <taxon>Euteleostomi</taxon>
        <taxon>Mammalia</taxon>
        <taxon>Eutheria</taxon>
        <taxon>Laurasiatheria</taxon>
        <taxon>Perissodactyla</taxon>
        <taxon>Equidae</taxon>
        <taxon>Equus</taxon>
    </lineage>
</organism>
<dbReference type="Gene3D" id="1.10.287.370">
    <property type="match status" value="1"/>
</dbReference>
<dbReference type="SUPFAM" id="SSF89009">
    <property type="entry name" value="GAT-like domain"/>
    <property type="match status" value="1"/>
</dbReference>
<dbReference type="InterPro" id="IPR008942">
    <property type="entry name" value="ENTH_VHS"/>
</dbReference>
<accession>A0ABM4N755</accession>
<feature type="coiled-coil region" evidence="2">
    <location>
        <begin position="571"/>
        <end position="605"/>
    </location>
</feature>
<dbReference type="SUPFAM" id="SSF46579">
    <property type="entry name" value="Prefoldin"/>
    <property type="match status" value="1"/>
</dbReference>